<dbReference type="eggNOG" id="COG2608">
    <property type="taxonomic scope" value="Bacteria"/>
</dbReference>
<dbReference type="Gene3D" id="3.30.70.100">
    <property type="match status" value="1"/>
</dbReference>
<name>A0A0A0JJN8_9MICO</name>
<proteinExistence type="predicted"/>
<reference evidence="3 4" key="1">
    <citation type="submission" date="2013-08" db="EMBL/GenBank/DDBJ databases">
        <title>The genome sequence of Knoellia subterranea.</title>
        <authorList>
            <person name="Zhu W."/>
            <person name="Wang G."/>
        </authorList>
    </citation>
    <scope>NUCLEOTIDE SEQUENCE [LARGE SCALE GENOMIC DNA]</scope>
    <source>
        <strain evidence="3 4">KCTC 19937</strain>
    </source>
</reference>
<keyword evidence="4" id="KW-1185">Reference proteome</keyword>
<comment type="caution">
    <text evidence="3">The sequence shown here is derived from an EMBL/GenBank/DDBJ whole genome shotgun (WGS) entry which is preliminary data.</text>
</comment>
<evidence type="ECO:0000256" key="1">
    <source>
        <dbReference type="ARBA" id="ARBA00022723"/>
    </source>
</evidence>
<dbReference type="CDD" id="cd00371">
    <property type="entry name" value="HMA"/>
    <property type="match status" value="1"/>
</dbReference>
<dbReference type="EMBL" id="AVPK01000013">
    <property type="protein sequence ID" value="KGN36267.1"/>
    <property type="molecule type" value="Genomic_DNA"/>
</dbReference>
<feature type="domain" description="HMA" evidence="2">
    <location>
        <begin position="2"/>
        <end position="66"/>
    </location>
</feature>
<organism evidence="3 4">
    <name type="scientific">Knoellia subterranea KCTC 19937</name>
    <dbReference type="NCBI Taxonomy" id="1385521"/>
    <lineage>
        <taxon>Bacteria</taxon>
        <taxon>Bacillati</taxon>
        <taxon>Actinomycetota</taxon>
        <taxon>Actinomycetes</taxon>
        <taxon>Micrococcales</taxon>
        <taxon>Intrasporangiaceae</taxon>
        <taxon>Knoellia</taxon>
    </lineage>
</organism>
<dbReference type="OrthoDB" id="9813965at2"/>
<accession>A0A0A0JJN8</accession>
<dbReference type="STRING" id="1385521.N803_05270"/>
<gene>
    <name evidence="3" type="ORF">N803_05270</name>
</gene>
<evidence type="ECO:0000313" key="4">
    <source>
        <dbReference type="Proteomes" id="UP000030011"/>
    </source>
</evidence>
<sequence length="66" mass="6307">MNTTTVTVQGMTCGGCATKVSAAVEALAGISSAEVDLGAGTLTATGQDVDEAAVRAAIASAGYQTA</sequence>
<dbReference type="InterPro" id="IPR036163">
    <property type="entry name" value="HMA_dom_sf"/>
</dbReference>
<dbReference type="InterPro" id="IPR006121">
    <property type="entry name" value="HMA_dom"/>
</dbReference>
<dbReference type="PROSITE" id="PS01047">
    <property type="entry name" value="HMA_1"/>
    <property type="match status" value="1"/>
</dbReference>
<dbReference type="Proteomes" id="UP000030011">
    <property type="component" value="Unassembled WGS sequence"/>
</dbReference>
<dbReference type="GO" id="GO:0046872">
    <property type="term" value="F:metal ion binding"/>
    <property type="evidence" value="ECO:0007669"/>
    <property type="project" value="UniProtKB-KW"/>
</dbReference>
<protein>
    <submittedName>
        <fullName evidence="3">Transporter</fullName>
    </submittedName>
</protein>
<dbReference type="RefSeq" id="WP_035907139.1">
    <property type="nucleotide sequence ID" value="NZ_AVPK01000013.1"/>
</dbReference>
<dbReference type="SUPFAM" id="SSF55008">
    <property type="entry name" value="HMA, heavy metal-associated domain"/>
    <property type="match status" value="1"/>
</dbReference>
<keyword evidence="1" id="KW-0479">Metal-binding</keyword>
<evidence type="ECO:0000313" key="3">
    <source>
        <dbReference type="EMBL" id="KGN36267.1"/>
    </source>
</evidence>
<evidence type="ECO:0000259" key="2">
    <source>
        <dbReference type="PROSITE" id="PS50846"/>
    </source>
</evidence>
<dbReference type="InterPro" id="IPR017969">
    <property type="entry name" value="Heavy-metal-associated_CS"/>
</dbReference>
<dbReference type="PROSITE" id="PS50846">
    <property type="entry name" value="HMA_2"/>
    <property type="match status" value="1"/>
</dbReference>
<dbReference type="Pfam" id="PF00403">
    <property type="entry name" value="HMA"/>
    <property type="match status" value="1"/>
</dbReference>
<dbReference type="AlphaFoldDB" id="A0A0A0JJN8"/>